<gene>
    <name evidence="1" type="ORF">AMAG_03586</name>
</gene>
<dbReference type="VEuPathDB" id="FungiDB:AMAG_03586"/>
<dbReference type="AlphaFoldDB" id="A0A0L0S9Y6"/>
<name>A0A0L0S9Y6_ALLM3</name>
<proteinExistence type="predicted"/>
<keyword evidence="2" id="KW-1185">Reference proteome</keyword>
<evidence type="ECO:0000313" key="2">
    <source>
        <dbReference type="Proteomes" id="UP000054350"/>
    </source>
</evidence>
<reference evidence="1 2" key="1">
    <citation type="submission" date="2009-11" db="EMBL/GenBank/DDBJ databases">
        <title>Annotation of Allomyces macrogynus ATCC 38327.</title>
        <authorList>
            <consortium name="The Broad Institute Genome Sequencing Platform"/>
            <person name="Russ C."/>
            <person name="Cuomo C."/>
            <person name="Burger G."/>
            <person name="Gray M.W."/>
            <person name="Holland P.W.H."/>
            <person name="King N."/>
            <person name="Lang F.B.F."/>
            <person name="Roger A.J."/>
            <person name="Ruiz-Trillo I."/>
            <person name="Young S.K."/>
            <person name="Zeng Q."/>
            <person name="Gargeya S."/>
            <person name="Fitzgerald M."/>
            <person name="Haas B."/>
            <person name="Abouelleil A."/>
            <person name="Alvarado L."/>
            <person name="Arachchi H.M."/>
            <person name="Berlin A."/>
            <person name="Chapman S.B."/>
            <person name="Gearin G."/>
            <person name="Goldberg J."/>
            <person name="Griggs A."/>
            <person name="Gujja S."/>
            <person name="Hansen M."/>
            <person name="Heiman D."/>
            <person name="Howarth C."/>
            <person name="Larimer J."/>
            <person name="Lui A."/>
            <person name="MacDonald P.J.P."/>
            <person name="McCowen C."/>
            <person name="Montmayeur A."/>
            <person name="Murphy C."/>
            <person name="Neiman D."/>
            <person name="Pearson M."/>
            <person name="Priest M."/>
            <person name="Roberts A."/>
            <person name="Saif S."/>
            <person name="Shea T."/>
            <person name="Sisk P."/>
            <person name="Stolte C."/>
            <person name="Sykes S."/>
            <person name="Wortman J."/>
            <person name="Nusbaum C."/>
            <person name="Birren B."/>
        </authorList>
    </citation>
    <scope>NUCLEOTIDE SEQUENCE [LARGE SCALE GENOMIC DNA]</scope>
    <source>
        <strain evidence="1 2">ATCC 38327</strain>
    </source>
</reference>
<accession>A0A0L0S9Y6</accession>
<reference evidence="2" key="2">
    <citation type="submission" date="2009-11" db="EMBL/GenBank/DDBJ databases">
        <title>The Genome Sequence of Allomyces macrogynus strain ATCC 38327.</title>
        <authorList>
            <consortium name="The Broad Institute Genome Sequencing Platform"/>
            <person name="Russ C."/>
            <person name="Cuomo C."/>
            <person name="Shea T."/>
            <person name="Young S.K."/>
            <person name="Zeng Q."/>
            <person name="Koehrsen M."/>
            <person name="Haas B."/>
            <person name="Borodovsky M."/>
            <person name="Guigo R."/>
            <person name="Alvarado L."/>
            <person name="Berlin A."/>
            <person name="Borenstein D."/>
            <person name="Chen Z."/>
            <person name="Engels R."/>
            <person name="Freedman E."/>
            <person name="Gellesch M."/>
            <person name="Goldberg J."/>
            <person name="Griggs A."/>
            <person name="Gujja S."/>
            <person name="Heiman D."/>
            <person name="Hepburn T."/>
            <person name="Howarth C."/>
            <person name="Jen D."/>
            <person name="Larson L."/>
            <person name="Lewis B."/>
            <person name="Mehta T."/>
            <person name="Park D."/>
            <person name="Pearson M."/>
            <person name="Roberts A."/>
            <person name="Saif S."/>
            <person name="Shenoy N."/>
            <person name="Sisk P."/>
            <person name="Stolte C."/>
            <person name="Sykes S."/>
            <person name="Walk T."/>
            <person name="White J."/>
            <person name="Yandava C."/>
            <person name="Burger G."/>
            <person name="Gray M.W."/>
            <person name="Holland P.W.H."/>
            <person name="King N."/>
            <person name="Lang F.B.F."/>
            <person name="Roger A.J."/>
            <person name="Ruiz-Trillo I."/>
            <person name="Lander E."/>
            <person name="Nusbaum C."/>
        </authorList>
    </citation>
    <scope>NUCLEOTIDE SEQUENCE [LARGE SCALE GENOMIC DNA]</scope>
    <source>
        <strain evidence="2">ATCC 38327</strain>
    </source>
</reference>
<dbReference type="EMBL" id="GG745334">
    <property type="protein sequence ID" value="KNE59276.1"/>
    <property type="molecule type" value="Genomic_DNA"/>
</dbReference>
<dbReference type="Proteomes" id="UP000054350">
    <property type="component" value="Unassembled WGS sequence"/>
</dbReference>
<evidence type="ECO:0000313" key="1">
    <source>
        <dbReference type="EMBL" id="KNE59276.1"/>
    </source>
</evidence>
<protein>
    <submittedName>
        <fullName evidence="1">Uncharacterized protein</fullName>
    </submittedName>
</protein>
<sequence>MVAAVSQVAKALGAIEAPTSDILDAILAWFLVQAAAERVRRSLVQVLCACVEDGAVPAESVLAWHRDKRLLCKAGHDDVWRQLNEVVAWVQVVAAVEDVASARVAVAAPGKLTPATSIIAAPDATTGHAVREPATGVAPSP</sequence>
<organism evidence="1 2">
    <name type="scientific">Allomyces macrogynus (strain ATCC 38327)</name>
    <name type="common">Allomyces javanicus var. macrogynus</name>
    <dbReference type="NCBI Taxonomy" id="578462"/>
    <lineage>
        <taxon>Eukaryota</taxon>
        <taxon>Fungi</taxon>
        <taxon>Fungi incertae sedis</taxon>
        <taxon>Blastocladiomycota</taxon>
        <taxon>Blastocladiomycetes</taxon>
        <taxon>Blastocladiales</taxon>
        <taxon>Blastocladiaceae</taxon>
        <taxon>Allomyces</taxon>
    </lineage>
</organism>